<dbReference type="EMBL" id="BSFE01000001">
    <property type="protein sequence ID" value="GLK50784.1"/>
    <property type="molecule type" value="Genomic_DNA"/>
</dbReference>
<evidence type="ECO:0000313" key="8">
    <source>
        <dbReference type="Proteomes" id="UP001143486"/>
    </source>
</evidence>
<feature type="domain" description="Nitroreductase" evidence="6">
    <location>
        <begin position="9"/>
        <end position="200"/>
    </location>
</feature>
<keyword evidence="3" id="KW-0285">Flavoprotein</keyword>
<comment type="cofactor">
    <cofactor evidence="1">
        <name>FMN</name>
        <dbReference type="ChEBI" id="CHEBI:58210"/>
    </cofactor>
</comment>
<evidence type="ECO:0000256" key="4">
    <source>
        <dbReference type="ARBA" id="ARBA00022643"/>
    </source>
</evidence>
<dbReference type="AlphaFoldDB" id="A0A9W6IK68"/>
<organism evidence="7 8">
    <name type="scientific">Maricaulis virginensis</name>
    <dbReference type="NCBI Taxonomy" id="144022"/>
    <lineage>
        <taxon>Bacteria</taxon>
        <taxon>Pseudomonadati</taxon>
        <taxon>Pseudomonadota</taxon>
        <taxon>Alphaproteobacteria</taxon>
        <taxon>Maricaulales</taxon>
        <taxon>Maricaulaceae</taxon>
        <taxon>Maricaulis</taxon>
    </lineage>
</organism>
<dbReference type="SUPFAM" id="SSF55469">
    <property type="entry name" value="FMN-dependent nitroreductase-like"/>
    <property type="match status" value="1"/>
</dbReference>
<dbReference type="InterPro" id="IPR000415">
    <property type="entry name" value="Nitroreductase-like"/>
</dbReference>
<accession>A0A9W6IK68</accession>
<keyword evidence="5" id="KW-0560">Oxidoreductase</keyword>
<dbReference type="CDD" id="cd02136">
    <property type="entry name" value="PnbA_NfnB-like"/>
    <property type="match status" value="1"/>
</dbReference>
<dbReference type="PANTHER" id="PTHR43673:SF2">
    <property type="entry name" value="NITROREDUCTASE"/>
    <property type="match status" value="1"/>
</dbReference>
<evidence type="ECO:0000256" key="1">
    <source>
        <dbReference type="ARBA" id="ARBA00001917"/>
    </source>
</evidence>
<dbReference type="Proteomes" id="UP001143486">
    <property type="component" value="Unassembled WGS sequence"/>
</dbReference>
<dbReference type="RefSeq" id="WP_271185182.1">
    <property type="nucleotide sequence ID" value="NZ_BSFE01000001.1"/>
</dbReference>
<dbReference type="InterPro" id="IPR029479">
    <property type="entry name" value="Nitroreductase"/>
</dbReference>
<reference evidence="7" key="1">
    <citation type="journal article" date="2014" name="Int. J. Syst. Evol. Microbiol.">
        <title>Complete genome sequence of Corynebacterium casei LMG S-19264T (=DSM 44701T), isolated from a smear-ripened cheese.</title>
        <authorList>
            <consortium name="US DOE Joint Genome Institute (JGI-PGF)"/>
            <person name="Walter F."/>
            <person name="Albersmeier A."/>
            <person name="Kalinowski J."/>
            <person name="Ruckert C."/>
        </authorList>
    </citation>
    <scope>NUCLEOTIDE SEQUENCE</scope>
    <source>
        <strain evidence="7">VKM B-1513</strain>
    </source>
</reference>
<evidence type="ECO:0000256" key="2">
    <source>
        <dbReference type="ARBA" id="ARBA00007118"/>
    </source>
</evidence>
<evidence type="ECO:0000313" key="7">
    <source>
        <dbReference type="EMBL" id="GLK50784.1"/>
    </source>
</evidence>
<dbReference type="Pfam" id="PF00881">
    <property type="entry name" value="Nitroreductase"/>
    <property type="match status" value="1"/>
</dbReference>
<evidence type="ECO:0000259" key="6">
    <source>
        <dbReference type="Pfam" id="PF00881"/>
    </source>
</evidence>
<gene>
    <name evidence="7" type="ORF">GCM10017621_02920</name>
</gene>
<sequence>MTLSVSDALRQRISTRAFLDTPVSEDQVRGLLELASRAPSGGNLQPWQVHVVAGEARQRVIDAVKASQAEHFKGEPELEYRVYPKPLEEPWYSRRFACGEAMYASIGIDREDKTGRLIQFARNFEFFGAPVGLFVSLHTSMQPGQWSDCGMFIQSFVLAAEEAGLATCCQEFWAAFPKAVKGAVGIGGDYTLFCGIALGHADPDAPINTTRTARAGVDEFARFEGF</sequence>
<dbReference type="PANTHER" id="PTHR43673">
    <property type="entry name" value="NAD(P)H NITROREDUCTASE YDGI-RELATED"/>
    <property type="match status" value="1"/>
</dbReference>
<comment type="similarity">
    <text evidence="2">Belongs to the nitroreductase family.</text>
</comment>
<protein>
    <submittedName>
        <fullName evidence="7">NADH dehydrogenase</fullName>
    </submittedName>
</protein>
<dbReference type="Gene3D" id="3.40.109.10">
    <property type="entry name" value="NADH Oxidase"/>
    <property type="match status" value="1"/>
</dbReference>
<reference evidence="7" key="2">
    <citation type="submission" date="2023-01" db="EMBL/GenBank/DDBJ databases">
        <authorList>
            <person name="Sun Q."/>
            <person name="Evtushenko L."/>
        </authorList>
    </citation>
    <scope>NUCLEOTIDE SEQUENCE</scope>
    <source>
        <strain evidence="7">VKM B-1513</strain>
    </source>
</reference>
<keyword evidence="8" id="KW-1185">Reference proteome</keyword>
<comment type="caution">
    <text evidence="7">The sequence shown here is derived from an EMBL/GenBank/DDBJ whole genome shotgun (WGS) entry which is preliminary data.</text>
</comment>
<keyword evidence="4" id="KW-0288">FMN</keyword>
<evidence type="ECO:0000256" key="5">
    <source>
        <dbReference type="ARBA" id="ARBA00023002"/>
    </source>
</evidence>
<proteinExistence type="inferred from homology"/>
<dbReference type="GO" id="GO:0016491">
    <property type="term" value="F:oxidoreductase activity"/>
    <property type="evidence" value="ECO:0007669"/>
    <property type="project" value="UniProtKB-KW"/>
</dbReference>
<evidence type="ECO:0000256" key="3">
    <source>
        <dbReference type="ARBA" id="ARBA00022630"/>
    </source>
</evidence>
<name>A0A9W6IK68_9PROT</name>